<dbReference type="RefSeq" id="WP_193918274.1">
    <property type="nucleotide sequence ID" value="NZ_JADEWL010000013.1"/>
</dbReference>
<name>A0A8J7F251_9CYAN</name>
<dbReference type="AlphaFoldDB" id="A0A8J7F251"/>
<comment type="caution">
    <text evidence="1">The sequence shown here is derived from an EMBL/GenBank/DDBJ whole genome shotgun (WGS) entry which is preliminary data.</text>
</comment>
<reference evidence="1" key="1">
    <citation type="submission" date="2020-10" db="EMBL/GenBank/DDBJ databases">
        <authorList>
            <person name="Castelo-Branco R."/>
            <person name="Eusebio N."/>
            <person name="Adriana R."/>
            <person name="Vieira A."/>
            <person name="Brugerolle De Fraissinette N."/>
            <person name="Rezende De Castro R."/>
            <person name="Schneider M.P."/>
            <person name="Vasconcelos V."/>
            <person name="Leao P.N."/>
        </authorList>
    </citation>
    <scope>NUCLEOTIDE SEQUENCE</scope>
    <source>
        <strain evidence="1">LEGE 06105</strain>
    </source>
</reference>
<dbReference type="Proteomes" id="UP000620559">
    <property type="component" value="Unassembled WGS sequence"/>
</dbReference>
<keyword evidence="2" id="KW-1185">Reference proteome</keyword>
<gene>
    <name evidence="1" type="ORF">IQ247_06635</name>
</gene>
<evidence type="ECO:0000313" key="2">
    <source>
        <dbReference type="Proteomes" id="UP000620559"/>
    </source>
</evidence>
<evidence type="ECO:0000313" key="1">
    <source>
        <dbReference type="EMBL" id="MBE9212388.1"/>
    </source>
</evidence>
<sequence>MHHCRIAIATGNVETYIQLSFFLHIIDDTSENLHLRSGILATSNALRNYHSPFLVRLISLCSALTVRED</sequence>
<dbReference type="EMBL" id="JADEWL010000013">
    <property type="protein sequence ID" value="MBE9212388.1"/>
    <property type="molecule type" value="Genomic_DNA"/>
</dbReference>
<proteinExistence type="predicted"/>
<protein>
    <submittedName>
        <fullName evidence="1">Uncharacterized protein</fullName>
    </submittedName>
</protein>
<organism evidence="1 2">
    <name type="scientific">Plectonema cf. radiosum LEGE 06105</name>
    <dbReference type="NCBI Taxonomy" id="945769"/>
    <lineage>
        <taxon>Bacteria</taxon>
        <taxon>Bacillati</taxon>
        <taxon>Cyanobacteriota</taxon>
        <taxon>Cyanophyceae</taxon>
        <taxon>Oscillatoriophycideae</taxon>
        <taxon>Oscillatoriales</taxon>
        <taxon>Microcoleaceae</taxon>
        <taxon>Plectonema</taxon>
    </lineage>
</organism>
<accession>A0A8J7F251</accession>